<evidence type="ECO:0000313" key="8">
    <source>
        <dbReference type="EMBL" id="EDM80923.1"/>
    </source>
</evidence>
<dbReference type="GO" id="GO:0008430">
    <property type="term" value="F:selenium binding"/>
    <property type="evidence" value="ECO:0007669"/>
    <property type="project" value="InterPro"/>
</dbReference>
<evidence type="ECO:0000259" key="7">
    <source>
        <dbReference type="PROSITE" id="PS51352"/>
    </source>
</evidence>
<evidence type="ECO:0000256" key="2">
    <source>
        <dbReference type="ARBA" id="ARBA00022525"/>
    </source>
</evidence>
<evidence type="ECO:0000256" key="4">
    <source>
        <dbReference type="ARBA" id="ARBA00022933"/>
    </source>
</evidence>
<dbReference type="InterPro" id="IPR013766">
    <property type="entry name" value="Thioredoxin_domain"/>
</dbReference>
<feature type="compositionally biased region" description="Acidic residues" evidence="6">
    <location>
        <begin position="79"/>
        <end position="90"/>
    </location>
</feature>
<dbReference type="PANTHER" id="PTHR10105">
    <property type="entry name" value="SELENOPROTEIN P"/>
    <property type="match status" value="1"/>
</dbReference>
<keyword evidence="9" id="KW-1185">Reference proteome</keyword>
<keyword evidence="2" id="KW-0964">Secreted</keyword>
<feature type="compositionally biased region" description="Low complexity" evidence="6">
    <location>
        <begin position="107"/>
        <end position="124"/>
    </location>
</feature>
<name>A6FZW7_9BACT</name>
<dbReference type="Proteomes" id="UP000005801">
    <property type="component" value="Unassembled WGS sequence"/>
</dbReference>
<dbReference type="Gene3D" id="3.40.30.10">
    <property type="entry name" value="Glutaredoxin"/>
    <property type="match status" value="1"/>
</dbReference>
<dbReference type="GO" id="GO:0005576">
    <property type="term" value="C:extracellular region"/>
    <property type="evidence" value="ECO:0007669"/>
    <property type="project" value="UniProtKB-SubCell"/>
</dbReference>
<comment type="subcellular location">
    <subcellularLocation>
        <location evidence="1">Secreted</location>
    </subcellularLocation>
</comment>
<dbReference type="GO" id="GO:0001887">
    <property type="term" value="P:selenium compound metabolic process"/>
    <property type="evidence" value="ECO:0007669"/>
    <property type="project" value="TreeGrafter"/>
</dbReference>
<dbReference type="InterPro" id="IPR036249">
    <property type="entry name" value="Thioredoxin-like_sf"/>
</dbReference>
<evidence type="ECO:0000313" key="9">
    <source>
        <dbReference type="Proteomes" id="UP000005801"/>
    </source>
</evidence>
<dbReference type="AlphaFoldDB" id="A6FZW7"/>
<dbReference type="EMBL" id="ABCS01000007">
    <property type="protein sequence ID" value="EDM80923.1"/>
    <property type="molecule type" value="Genomic_DNA"/>
</dbReference>
<keyword evidence="3" id="KW-0732">Signal</keyword>
<gene>
    <name evidence="8" type="ORF">PPSIR1_28473</name>
</gene>
<dbReference type="Pfam" id="PF04592">
    <property type="entry name" value="SelP_N"/>
    <property type="match status" value="1"/>
</dbReference>
<comment type="caution">
    <text evidence="8">The sequence shown here is derived from an EMBL/GenBank/DDBJ whole genome shotgun (WGS) entry which is preliminary data.</text>
</comment>
<dbReference type="InterPro" id="IPR037941">
    <property type="entry name" value="SeP"/>
</dbReference>
<keyword evidence="4" id="KW-0712">Selenocysteine</keyword>
<feature type="domain" description="Thioredoxin" evidence="7">
    <location>
        <begin position="116"/>
        <end position="290"/>
    </location>
</feature>
<evidence type="ECO:0000256" key="3">
    <source>
        <dbReference type="ARBA" id="ARBA00022729"/>
    </source>
</evidence>
<proteinExistence type="predicted"/>
<keyword evidence="5" id="KW-0325">Glycoprotein</keyword>
<evidence type="ECO:0000256" key="1">
    <source>
        <dbReference type="ARBA" id="ARBA00004613"/>
    </source>
</evidence>
<organism evidence="8 9">
    <name type="scientific">Plesiocystis pacifica SIR-1</name>
    <dbReference type="NCBI Taxonomy" id="391625"/>
    <lineage>
        <taxon>Bacteria</taxon>
        <taxon>Pseudomonadati</taxon>
        <taxon>Myxococcota</taxon>
        <taxon>Polyangia</taxon>
        <taxon>Nannocystales</taxon>
        <taxon>Nannocystaceae</taxon>
        <taxon>Plesiocystis</taxon>
    </lineage>
</organism>
<feature type="compositionally biased region" description="Low complexity" evidence="6">
    <location>
        <begin position="50"/>
        <end position="67"/>
    </location>
</feature>
<dbReference type="STRING" id="391625.PPSIR1_28473"/>
<accession>A6FZW7</accession>
<evidence type="ECO:0000256" key="5">
    <source>
        <dbReference type="ARBA" id="ARBA00023180"/>
    </source>
</evidence>
<dbReference type="SUPFAM" id="SSF52833">
    <property type="entry name" value="Thioredoxin-like"/>
    <property type="match status" value="1"/>
</dbReference>
<reference evidence="8 9" key="1">
    <citation type="submission" date="2007-06" db="EMBL/GenBank/DDBJ databases">
        <authorList>
            <person name="Shimkets L."/>
            <person name="Ferriera S."/>
            <person name="Johnson J."/>
            <person name="Kravitz S."/>
            <person name="Beeson K."/>
            <person name="Sutton G."/>
            <person name="Rogers Y.-H."/>
            <person name="Friedman R."/>
            <person name="Frazier M."/>
            <person name="Venter J.C."/>
        </authorList>
    </citation>
    <scope>NUCLEOTIDE SEQUENCE [LARGE SCALE GENOMIC DNA]</scope>
    <source>
        <strain evidence="8 9">SIR-1</strain>
    </source>
</reference>
<dbReference type="PROSITE" id="PS51352">
    <property type="entry name" value="THIOREDOXIN_2"/>
    <property type="match status" value="1"/>
</dbReference>
<dbReference type="PANTHER" id="PTHR10105:SF2">
    <property type="entry name" value="AGAP003297-PA"/>
    <property type="match status" value="1"/>
</dbReference>
<dbReference type="InterPro" id="IPR007671">
    <property type="entry name" value="Selenoprotein-P_N"/>
</dbReference>
<evidence type="ECO:0000256" key="6">
    <source>
        <dbReference type="SAM" id="MobiDB-lite"/>
    </source>
</evidence>
<protein>
    <recommendedName>
        <fullName evidence="7">Thioredoxin domain-containing protein</fullName>
    </recommendedName>
</protein>
<feature type="region of interest" description="Disordered" evidence="6">
    <location>
        <begin position="1"/>
        <end position="136"/>
    </location>
</feature>
<sequence length="290" mass="30141">MSAALMLTACPGEEPVLGGNGDDAGTEAGSTGGTGSTEGTDGATLDTEGTEASTGESGTTGESDTGEPACVGVTPILDPEPETDTGEDTTDGGMDTDTGVDTDTGTETDTGGETTDTGGETTTDTGEEGTETGEPPCPECAPIWDLYDFQPQSCGYTETYGLDSFEGHVTLIAMLAGWCSYCQSQAGKMEEMRLELALEGYDVQMIAINATSADNDDDRQNLVDRCAFPLFQDIDEVDAWDLHGGTKDDLVIYHADGTMAVFLDQGGEVNTNLSTDEGYANVKQALLDAF</sequence>